<dbReference type="SUPFAM" id="SSF81321">
    <property type="entry name" value="Family A G protein-coupled receptor-like"/>
    <property type="match status" value="1"/>
</dbReference>
<feature type="transmembrane region" description="Helical" evidence="9">
    <location>
        <begin position="41"/>
        <end position="60"/>
    </location>
</feature>
<evidence type="ECO:0000256" key="2">
    <source>
        <dbReference type="ARBA" id="ARBA00022692"/>
    </source>
</evidence>
<organism evidence="11 12">
    <name type="scientific">Holothuria leucospilota</name>
    <name type="common">Black long sea cucumber</name>
    <name type="synonym">Mertensiothuria leucospilota</name>
    <dbReference type="NCBI Taxonomy" id="206669"/>
    <lineage>
        <taxon>Eukaryota</taxon>
        <taxon>Metazoa</taxon>
        <taxon>Echinodermata</taxon>
        <taxon>Eleutherozoa</taxon>
        <taxon>Echinozoa</taxon>
        <taxon>Holothuroidea</taxon>
        <taxon>Aspidochirotacea</taxon>
        <taxon>Aspidochirotida</taxon>
        <taxon>Holothuriidae</taxon>
        <taxon>Holothuria</taxon>
    </lineage>
</organism>
<evidence type="ECO:0000256" key="9">
    <source>
        <dbReference type="SAM" id="Phobius"/>
    </source>
</evidence>
<feature type="transmembrane region" description="Helical" evidence="9">
    <location>
        <begin position="6"/>
        <end position="29"/>
    </location>
</feature>
<evidence type="ECO:0000256" key="8">
    <source>
        <dbReference type="SAM" id="MobiDB-lite"/>
    </source>
</evidence>
<dbReference type="InterPro" id="IPR017452">
    <property type="entry name" value="GPCR_Rhodpsn_7TM"/>
</dbReference>
<evidence type="ECO:0000259" key="10">
    <source>
        <dbReference type="PROSITE" id="PS50262"/>
    </source>
</evidence>
<evidence type="ECO:0000256" key="5">
    <source>
        <dbReference type="ARBA" id="ARBA00023136"/>
    </source>
</evidence>
<dbReference type="AlphaFoldDB" id="A0A9Q1BJJ7"/>
<dbReference type="Pfam" id="PF00001">
    <property type="entry name" value="7tm_1"/>
    <property type="match status" value="1"/>
</dbReference>
<comment type="caution">
    <text evidence="11">The sequence shown here is derived from an EMBL/GenBank/DDBJ whole genome shotgun (WGS) entry which is preliminary data.</text>
</comment>
<evidence type="ECO:0000256" key="6">
    <source>
        <dbReference type="ARBA" id="ARBA00023170"/>
    </source>
</evidence>
<name>A0A9Q1BJJ7_HOLLE</name>
<feature type="compositionally biased region" description="Polar residues" evidence="8">
    <location>
        <begin position="284"/>
        <end position="305"/>
    </location>
</feature>
<keyword evidence="7" id="KW-0807">Transducer</keyword>
<feature type="transmembrane region" description="Helical" evidence="9">
    <location>
        <begin position="357"/>
        <end position="379"/>
    </location>
</feature>
<evidence type="ECO:0000256" key="1">
    <source>
        <dbReference type="ARBA" id="ARBA00004141"/>
    </source>
</evidence>
<dbReference type="PRINTS" id="PR00237">
    <property type="entry name" value="GPCRRHODOPSN"/>
</dbReference>
<dbReference type="PANTHER" id="PTHR24238:SF47">
    <property type="entry name" value="ECDYSTEROIDS_DOPAMINE RECEPTOR-RELATED"/>
    <property type="match status" value="1"/>
</dbReference>
<dbReference type="PANTHER" id="PTHR24238">
    <property type="entry name" value="G-PROTEIN COUPLED RECEPTOR"/>
    <property type="match status" value="1"/>
</dbReference>
<dbReference type="PROSITE" id="PS50262">
    <property type="entry name" value="G_PROTEIN_RECEP_F1_2"/>
    <property type="match status" value="1"/>
</dbReference>
<evidence type="ECO:0000256" key="4">
    <source>
        <dbReference type="ARBA" id="ARBA00023040"/>
    </source>
</evidence>
<keyword evidence="12" id="KW-1185">Reference proteome</keyword>
<dbReference type="SMART" id="SM01381">
    <property type="entry name" value="7TM_GPCR_Srsx"/>
    <property type="match status" value="1"/>
</dbReference>
<evidence type="ECO:0000313" key="12">
    <source>
        <dbReference type="Proteomes" id="UP001152320"/>
    </source>
</evidence>
<keyword evidence="3 9" id="KW-1133">Transmembrane helix</keyword>
<keyword evidence="4" id="KW-0297">G-protein coupled receptor</keyword>
<reference evidence="11" key="1">
    <citation type="submission" date="2021-10" db="EMBL/GenBank/DDBJ databases">
        <title>Tropical sea cucumber genome reveals ecological adaptation and Cuvierian tubules defense mechanism.</title>
        <authorList>
            <person name="Chen T."/>
        </authorList>
    </citation>
    <scope>NUCLEOTIDE SEQUENCE</scope>
    <source>
        <strain evidence="11">Nanhai2018</strain>
        <tissue evidence="11">Muscle</tissue>
    </source>
</reference>
<feature type="transmembrane region" description="Helical" evidence="9">
    <location>
        <begin position="72"/>
        <end position="99"/>
    </location>
</feature>
<gene>
    <name evidence="11" type="ORF">HOLleu_29884</name>
</gene>
<dbReference type="EMBL" id="JAIZAY010000015">
    <property type="protein sequence ID" value="KAJ8027817.1"/>
    <property type="molecule type" value="Genomic_DNA"/>
</dbReference>
<keyword evidence="6 11" id="KW-0675">Receptor</keyword>
<dbReference type="GO" id="GO:0016020">
    <property type="term" value="C:membrane"/>
    <property type="evidence" value="ECO:0007669"/>
    <property type="project" value="UniProtKB-SubCell"/>
</dbReference>
<evidence type="ECO:0000256" key="3">
    <source>
        <dbReference type="ARBA" id="ARBA00022989"/>
    </source>
</evidence>
<feature type="region of interest" description="Disordered" evidence="8">
    <location>
        <begin position="278"/>
        <end position="305"/>
    </location>
</feature>
<feature type="transmembrane region" description="Helical" evidence="9">
    <location>
        <begin position="120"/>
        <end position="140"/>
    </location>
</feature>
<evidence type="ECO:0000313" key="11">
    <source>
        <dbReference type="EMBL" id="KAJ8027817.1"/>
    </source>
</evidence>
<dbReference type="OrthoDB" id="10053542at2759"/>
<sequence length="404" mass="44981">MAAYIIVAVSFNVLIFLAGSVGNSLVLYVYSKKSIQTSTNVFIRTLALSDFMVCLLRLGGVYHWTHERNYQIAFLCPVFLTSSFFSVFSSVLITVAIAVDRFYAVCRAGRGSITVFRAKVISVACLSGAALMASPVLFVYGVVEIAPNVRYCGAINPVPILAILSFLIRLFYVVSISIIVVMYIRVYMTIRSKAKVLASHRQRLFRVVEASTVAYDVATMSGDHTKTIGAEHESDSDVPVSRNVGGTSEKIETAKSTPNNDMFKAQLVVSTNVTRSFTERNSTECRQAPQNGQPATASGQQKPQTSIRVRLQRKTTLMLLMTSIVLFSTWLPSLIVWSLSRQTEAKIAAKGQFYRSILILGSYTFFVNNAVNPVIYAFVNRRFREDCAMVFKNLKRKILNLRNR</sequence>
<dbReference type="InterPro" id="IPR000276">
    <property type="entry name" value="GPCR_Rhodpsn"/>
</dbReference>
<accession>A0A9Q1BJJ7</accession>
<feature type="transmembrane region" description="Helical" evidence="9">
    <location>
        <begin position="160"/>
        <end position="184"/>
    </location>
</feature>
<dbReference type="GO" id="GO:0004930">
    <property type="term" value="F:G protein-coupled receptor activity"/>
    <property type="evidence" value="ECO:0007669"/>
    <property type="project" value="UniProtKB-KW"/>
</dbReference>
<dbReference type="CDD" id="cd00637">
    <property type="entry name" value="7tm_classA_rhodopsin-like"/>
    <property type="match status" value="1"/>
</dbReference>
<keyword evidence="5 9" id="KW-0472">Membrane</keyword>
<protein>
    <submittedName>
        <fullName evidence="11">G-protein coupled receptor 84</fullName>
    </submittedName>
</protein>
<feature type="transmembrane region" description="Helical" evidence="9">
    <location>
        <begin position="317"/>
        <end position="337"/>
    </location>
</feature>
<dbReference type="Gene3D" id="1.20.1070.10">
    <property type="entry name" value="Rhodopsin 7-helix transmembrane proteins"/>
    <property type="match status" value="1"/>
</dbReference>
<keyword evidence="2 9" id="KW-0812">Transmembrane</keyword>
<evidence type="ECO:0000256" key="7">
    <source>
        <dbReference type="ARBA" id="ARBA00023224"/>
    </source>
</evidence>
<feature type="domain" description="G-protein coupled receptors family 1 profile" evidence="10">
    <location>
        <begin position="22"/>
        <end position="376"/>
    </location>
</feature>
<proteinExistence type="predicted"/>
<dbReference type="Proteomes" id="UP001152320">
    <property type="component" value="Chromosome 15"/>
</dbReference>
<comment type="subcellular location">
    <subcellularLocation>
        <location evidence="1">Membrane</location>
        <topology evidence="1">Multi-pass membrane protein</topology>
    </subcellularLocation>
</comment>